<feature type="region of interest" description="Disordered" evidence="1">
    <location>
        <begin position="352"/>
        <end position="372"/>
    </location>
</feature>
<evidence type="ECO:0000313" key="5">
    <source>
        <dbReference type="RefSeq" id="XP_019646484.1"/>
    </source>
</evidence>
<dbReference type="PANTHER" id="PTHR12197">
    <property type="entry name" value="HISTONE-LYSINE N-METHYLTRANSFERASE SMYD"/>
    <property type="match status" value="1"/>
</dbReference>
<dbReference type="InterPro" id="IPR011990">
    <property type="entry name" value="TPR-like_helical_dom_sf"/>
</dbReference>
<dbReference type="SUPFAM" id="SSF82199">
    <property type="entry name" value="SET domain"/>
    <property type="match status" value="1"/>
</dbReference>
<dbReference type="PROSITE" id="PS50280">
    <property type="entry name" value="SET"/>
    <property type="match status" value="1"/>
</dbReference>
<dbReference type="RefSeq" id="XP_019646484.1">
    <property type="nucleotide sequence ID" value="XM_019790925.1"/>
</dbReference>
<evidence type="ECO:0000256" key="1">
    <source>
        <dbReference type="SAM" id="MobiDB-lite"/>
    </source>
</evidence>
<dbReference type="Pfam" id="PF00856">
    <property type="entry name" value="SET"/>
    <property type="match status" value="1"/>
</dbReference>
<dbReference type="SUPFAM" id="SSF48452">
    <property type="entry name" value="TPR-like"/>
    <property type="match status" value="1"/>
</dbReference>
<dbReference type="Gene3D" id="1.25.40.10">
    <property type="entry name" value="Tetratricopeptide repeat domain"/>
    <property type="match status" value="1"/>
</dbReference>
<dbReference type="KEGG" id="bbel:109487009"/>
<dbReference type="GO" id="GO:0005634">
    <property type="term" value="C:nucleus"/>
    <property type="evidence" value="ECO:0007669"/>
    <property type="project" value="TreeGrafter"/>
</dbReference>
<keyword evidence="2" id="KW-0732">Signal</keyword>
<dbReference type="Proteomes" id="UP000515135">
    <property type="component" value="Unplaced"/>
</dbReference>
<dbReference type="InterPro" id="IPR001214">
    <property type="entry name" value="SET_dom"/>
</dbReference>
<name>A0A6P5AJR2_BRABE</name>
<feature type="chain" id="PRO_5027575398" evidence="2">
    <location>
        <begin position="22"/>
        <end position="372"/>
    </location>
</feature>
<proteinExistence type="predicted"/>
<evidence type="ECO:0000259" key="3">
    <source>
        <dbReference type="PROSITE" id="PS50280"/>
    </source>
</evidence>
<dbReference type="OrthoDB" id="10033382at2759"/>
<keyword evidence="4" id="KW-1185">Reference proteome</keyword>
<dbReference type="GeneID" id="109487009"/>
<evidence type="ECO:0000256" key="2">
    <source>
        <dbReference type="SAM" id="SignalP"/>
    </source>
</evidence>
<gene>
    <name evidence="5" type="primary">LOC109487009</name>
</gene>
<dbReference type="Gene3D" id="2.170.270.10">
    <property type="entry name" value="SET domain"/>
    <property type="match status" value="1"/>
</dbReference>
<feature type="domain" description="SET" evidence="3">
    <location>
        <begin position="55"/>
        <end position="150"/>
    </location>
</feature>
<dbReference type="InterPro" id="IPR046341">
    <property type="entry name" value="SET_dom_sf"/>
</dbReference>
<dbReference type="AlphaFoldDB" id="A0A6P5AJR2"/>
<reference evidence="5" key="1">
    <citation type="submission" date="2025-08" db="UniProtKB">
        <authorList>
            <consortium name="RefSeq"/>
        </authorList>
    </citation>
    <scope>IDENTIFICATION</scope>
    <source>
        <tissue evidence="5">Gonad</tissue>
    </source>
</reference>
<feature type="compositionally biased region" description="Basic and acidic residues" evidence="1">
    <location>
        <begin position="362"/>
        <end position="372"/>
    </location>
</feature>
<feature type="signal peptide" evidence="2">
    <location>
        <begin position="1"/>
        <end position="21"/>
    </location>
</feature>
<sequence length="372" mass="42256">MIFFICVFSPELLLTCPKCLTAKYCDEECQSTRKYEQGALGPLCDLCPHTEELKDSIELKVQLQKLASYVNEDILPDRAQLESLYGKATCNCFAIHDLDLKEIGVGVYPQAAMTNHSCKTNCVATFRGPRLQIRALVDIQPGEEICHSYTEKGNVTLERRADLKKYFFECQCPHCLDTDRDALMKSVKCPSCQAQVKPNSNERYEKCSSCGYTDFSTEFYEDLEVYIHVEFDLLFRENCLVELDKILHADNIHVIRILVGAFAAAVKLGEWTKAIEYGKRLERAFELYLPPNEPDTGHLYYKMGKAYYHLDDLDNALISLKKAKKLLVIAYGRDSQLADYAQDWLELCGDYGSSSSEEDESDTKSEADCQSS</sequence>
<dbReference type="PANTHER" id="PTHR12197:SF251">
    <property type="entry name" value="EG:BACR7C10.4 PROTEIN"/>
    <property type="match status" value="1"/>
</dbReference>
<organism evidence="4 5">
    <name type="scientific">Branchiostoma belcheri</name>
    <name type="common">Amphioxus</name>
    <dbReference type="NCBI Taxonomy" id="7741"/>
    <lineage>
        <taxon>Eukaryota</taxon>
        <taxon>Metazoa</taxon>
        <taxon>Chordata</taxon>
        <taxon>Cephalochordata</taxon>
        <taxon>Leptocardii</taxon>
        <taxon>Amphioxiformes</taxon>
        <taxon>Branchiostomatidae</taxon>
        <taxon>Branchiostoma</taxon>
    </lineage>
</organism>
<dbReference type="InterPro" id="IPR050869">
    <property type="entry name" value="H3K4_H4K5_MeTrfase"/>
</dbReference>
<evidence type="ECO:0000313" key="4">
    <source>
        <dbReference type="Proteomes" id="UP000515135"/>
    </source>
</evidence>
<protein>
    <submittedName>
        <fullName evidence="5">N-lysine methyltransferase SMYD2-A-like</fullName>
    </submittedName>
</protein>
<accession>A0A6P5AJR2</accession>